<dbReference type="Proteomes" id="UP000324800">
    <property type="component" value="Unassembled WGS sequence"/>
</dbReference>
<sequence length="55" mass="6181">NQLNRMKSACSIVTELVTEIKDEQEDEEGQIYVGNDPDASVEIDEVISLDEEILI</sequence>
<accession>A0A5J4ULA1</accession>
<protein>
    <submittedName>
        <fullName evidence="1">Uncharacterized protein</fullName>
    </submittedName>
</protein>
<proteinExistence type="predicted"/>
<feature type="non-terminal residue" evidence="1">
    <location>
        <position position="1"/>
    </location>
</feature>
<organism evidence="1 2">
    <name type="scientific">Streblomastix strix</name>
    <dbReference type="NCBI Taxonomy" id="222440"/>
    <lineage>
        <taxon>Eukaryota</taxon>
        <taxon>Metamonada</taxon>
        <taxon>Preaxostyla</taxon>
        <taxon>Oxymonadida</taxon>
        <taxon>Streblomastigidae</taxon>
        <taxon>Streblomastix</taxon>
    </lineage>
</organism>
<reference evidence="1 2" key="1">
    <citation type="submission" date="2019-03" db="EMBL/GenBank/DDBJ databases">
        <title>Single cell metagenomics reveals metabolic interactions within the superorganism composed of flagellate Streblomastix strix and complex community of Bacteroidetes bacteria on its surface.</title>
        <authorList>
            <person name="Treitli S.C."/>
            <person name="Kolisko M."/>
            <person name="Husnik F."/>
            <person name="Keeling P."/>
            <person name="Hampl V."/>
        </authorList>
    </citation>
    <scope>NUCLEOTIDE SEQUENCE [LARGE SCALE GENOMIC DNA]</scope>
    <source>
        <strain evidence="1">ST1C</strain>
    </source>
</reference>
<comment type="caution">
    <text evidence="1">The sequence shown here is derived from an EMBL/GenBank/DDBJ whole genome shotgun (WGS) entry which is preliminary data.</text>
</comment>
<name>A0A5J4ULA1_9EUKA</name>
<evidence type="ECO:0000313" key="1">
    <source>
        <dbReference type="EMBL" id="KAA6370994.1"/>
    </source>
</evidence>
<gene>
    <name evidence="1" type="ORF">EZS28_033479</name>
</gene>
<evidence type="ECO:0000313" key="2">
    <source>
        <dbReference type="Proteomes" id="UP000324800"/>
    </source>
</evidence>
<dbReference type="EMBL" id="SNRW01014872">
    <property type="protein sequence ID" value="KAA6370994.1"/>
    <property type="molecule type" value="Genomic_DNA"/>
</dbReference>
<dbReference type="AlphaFoldDB" id="A0A5J4ULA1"/>